<dbReference type="InterPro" id="IPR012878">
    <property type="entry name" value="Beta-AFase-like_GH127_cat"/>
</dbReference>
<keyword evidence="5" id="KW-1185">Reference proteome</keyword>
<protein>
    <recommendedName>
        <fullName evidence="6">DUF1680 domain protein</fullName>
    </recommendedName>
</protein>
<dbReference type="InterPro" id="IPR049049">
    <property type="entry name" value="Beta-AFase-like_GH127_C"/>
</dbReference>
<accession>A0A443HVN1</accession>
<dbReference type="STRING" id="264951.A0A443HVN1"/>
<dbReference type="VEuPathDB" id="FungiDB:C8Q69DRAFT_467862"/>
<dbReference type="Pfam" id="PF20737">
    <property type="entry name" value="Glyco_hydro127C"/>
    <property type="match status" value="1"/>
</dbReference>
<dbReference type="PANTHER" id="PTHR43465">
    <property type="entry name" value="DUF1680 DOMAIN PROTEIN (AFU_ORTHOLOGUE AFUA_1G08910)"/>
    <property type="match status" value="1"/>
</dbReference>
<dbReference type="RefSeq" id="XP_028485532.1">
    <property type="nucleotide sequence ID" value="XM_028630658.1"/>
</dbReference>
<feature type="domain" description="Non-reducing end beta-L-arabinofuranosidase-like GH127 catalytic" evidence="1">
    <location>
        <begin position="10"/>
        <end position="420"/>
    </location>
</feature>
<evidence type="ECO:0000259" key="1">
    <source>
        <dbReference type="Pfam" id="PF07944"/>
    </source>
</evidence>
<evidence type="ECO:0000259" key="3">
    <source>
        <dbReference type="Pfam" id="PF20737"/>
    </source>
</evidence>
<dbReference type="InterPro" id="IPR008928">
    <property type="entry name" value="6-hairpin_glycosidase_sf"/>
</dbReference>
<sequence>MILHDIPIRNVDITSPFWSRMQQCSRQKTIPATVKAQKSLDHWYCLTWKEGHQTKPHPFWDSDIYKVVEAACYFLIKHPDDEMMAMVEEAVDMIRNAQHPDGYINSYYTVHGINKRWTNLRDMHELYCLGHLIEATVAYETLTGSGRLLAPVLKAIEHVDSVFGPEPGKKRGYPGHQEIEIGLLRLYELTGKQLLFKLAKYFILERGQTDENNEIYFDLEAKARGGDPYDHMGPECKAWYSEPRDYGYHQADCPLVKANEVKGHSVRAMYYYTAATDLVRLAGDEAKDVKTALDRLWRDMVDHKIYVTGGLGSVVQWEGFGAPYCLGDTDRDGTCYAETCATFALINWCQRMLRLSLHSEYADIMEVALYNGFLGAVGLEGDSFYYRNVLRTFNGEPKDRSKWFGVACCPPNVAKLLGSIGSLIYSVNSEENLVAVHLYIGSECTVPGTNVIISQKTDMPWSGEVEIDVRGSTALALRIPSWAQEFTCSAQGDVKDGYLHLPPLADSKIKLNFPMKARRVYANPLTGKDEICIMRGPLVYCIEDIDNSDVDVDHIALVDAPLKEGLPKKIASVDDVIPIIAVGKQLANKKWTSLYGSIPWSYDSNVTEIHAVPYFLRANRGGKGGMRVWTKRLATSQGVVNGDP</sequence>
<reference evidence="4 5" key="1">
    <citation type="journal article" date="2018" name="Front. Microbiol.">
        <title>Genomic and genetic insights into a cosmopolitan fungus, Paecilomyces variotii (Eurotiales).</title>
        <authorList>
            <person name="Urquhart A.S."/>
            <person name="Mondo S.J."/>
            <person name="Makela M.R."/>
            <person name="Hane J.K."/>
            <person name="Wiebenga A."/>
            <person name="He G."/>
            <person name="Mihaltcheva S."/>
            <person name="Pangilinan J."/>
            <person name="Lipzen A."/>
            <person name="Barry K."/>
            <person name="de Vries R.P."/>
            <person name="Grigoriev I.V."/>
            <person name="Idnurm A."/>
        </authorList>
    </citation>
    <scope>NUCLEOTIDE SEQUENCE [LARGE SCALE GENOMIC DNA]</scope>
    <source>
        <strain evidence="4 5">CBS 101075</strain>
    </source>
</reference>
<proteinExistence type="predicted"/>
<feature type="domain" description="Non-reducing end beta-L-arabinofuranosidase-like GH127 middle" evidence="2">
    <location>
        <begin position="434"/>
        <end position="501"/>
    </location>
</feature>
<dbReference type="EMBL" id="RCNU01000005">
    <property type="protein sequence ID" value="RWQ95887.1"/>
    <property type="molecule type" value="Genomic_DNA"/>
</dbReference>
<evidence type="ECO:0008006" key="6">
    <source>
        <dbReference type="Google" id="ProtNLM"/>
    </source>
</evidence>
<evidence type="ECO:0000259" key="2">
    <source>
        <dbReference type="Pfam" id="PF20736"/>
    </source>
</evidence>
<dbReference type="Proteomes" id="UP000283841">
    <property type="component" value="Unassembled WGS sequence"/>
</dbReference>
<dbReference type="SUPFAM" id="SSF48208">
    <property type="entry name" value="Six-hairpin glycosidases"/>
    <property type="match status" value="1"/>
</dbReference>
<dbReference type="GeneID" id="39599935"/>
<dbReference type="InterPro" id="IPR049174">
    <property type="entry name" value="Beta-AFase-like"/>
</dbReference>
<dbReference type="Pfam" id="PF20736">
    <property type="entry name" value="Glyco_hydro127M"/>
    <property type="match status" value="1"/>
</dbReference>
<feature type="domain" description="Non-reducing end beta-L-arabinofuranosidase-like GH127 C-terminal" evidence="3">
    <location>
        <begin position="518"/>
        <end position="630"/>
    </location>
</feature>
<dbReference type="GO" id="GO:0005975">
    <property type="term" value="P:carbohydrate metabolic process"/>
    <property type="evidence" value="ECO:0007669"/>
    <property type="project" value="InterPro"/>
</dbReference>
<evidence type="ECO:0000313" key="5">
    <source>
        <dbReference type="Proteomes" id="UP000283841"/>
    </source>
</evidence>
<organism evidence="4 5">
    <name type="scientific">Byssochlamys spectabilis</name>
    <name type="common">Paecilomyces variotii</name>
    <dbReference type="NCBI Taxonomy" id="264951"/>
    <lineage>
        <taxon>Eukaryota</taxon>
        <taxon>Fungi</taxon>
        <taxon>Dikarya</taxon>
        <taxon>Ascomycota</taxon>
        <taxon>Pezizomycotina</taxon>
        <taxon>Eurotiomycetes</taxon>
        <taxon>Eurotiomycetidae</taxon>
        <taxon>Eurotiales</taxon>
        <taxon>Thermoascaceae</taxon>
        <taxon>Paecilomyces</taxon>
    </lineage>
</organism>
<name>A0A443HVN1_BYSSP</name>
<dbReference type="Pfam" id="PF07944">
    <property type="entry name" value="Beta-AFase-like_GH127_cat"/>
    <property type="match status" value="1"/>
</dbReference>
<evidence type="ECO:0000313" key="4">
    <source>
        <dbReference type="EMBL" id="RWQ95887.1"/>
    </source>
</evidence>
<comment type="caution">
    <text evidence="4">The sequence shown here is derived from an EMBL/GenBank/DDBJ whole genome shotgun (WGS) entry which is preliminary data.</text>
</comment>
<gene>
    <name evidence="4" type="ORF">C8Q69DRAFT_467862</name>
</gene>
<dbReference type="InterPro" id="IPR049046">
    <property type="entry name" value="Beta-AFase-like_GH127_middle"/>
</dbReference>
<dbReference type="PANTHER" id="PTHR43465:SF2">
    <property type="entry name" value="DUF1680 DOMAIN PROTEIN (AFU_ORTHOLOGUE AFUA_1G08910)"/>
    <property type="match status" value="1"/>
</dbReference>
<dbReference type="AlphaFoldDB" id="A0A443HVN1"/>